<accession>A0A8H5F1Y3</accession>
<keyword evidence="11" id="KW-1185">Reference proteome</keyword>
<evidence type="ECO:0000256" key="3">
    <source>
        <dbReference type="ARBA" id="ARBA00004496"/>
    </source>
</evidence>
<name>A0A8H5F1Y3_9AGAR</name>
<evidence type="ECO:0000256" key="2">
    <source>
        <dbReference type="ARBA" id="ARBA00004123"/>
    </source>
</evidence>
<feature type="compositionally biased region" description="Gly residues" evidence="8">
    <location>
        <begin position="592"/>
        <end position="608"/>
    </location>
</feature>
<evidence type="ECO:0000256" key="4">
    <source>
        <dbReference type="ARBA" id="ARBA00009461"/>
    </source>
</evidence>
<comment type="caution">
    <text evidence="10">The sequence shown here is derived from an EMBL/GenBank/DDBJ whole genome shotgun (WGS) entry which is preliminary data.</text>
</comment>
<feature type="region of interest" description="Disordered" evidence="8">
    <location>
        <begin position="407"/>
        <end position="474"/>
    </location>
</feature>
<dbReference type="InterPro" id="IPR028094">
    <property type="entry name" value="RTC4_C"/>
</dbReference>
<evidence type="ECO:0000313" key="11">
    <source>
        <dbReference type="Proteomes" id="UP000541558"/>
    </source>
</evidence>
<evidence type="ECO:0000256" key="8">
    <source>
        <dbReference type="SAM" id="MobiDB-lite"/>
    </source>
</evidence>
<evidence type="ECO:0000259" key="9">
    <source>
        <dbReference type="SMART" id="SM01312"/>
    </source>
</evidence>
<evidence type="ECO:0000256" key="7">
    <source>
        <dbReference type="ARBA" id="ARBA00023242"/>
    </source>
</evidence>
<dbReference type="GO" id="GO:0005737">
    <property type="term" value="C:cytoplasm"/>
    <property type="evidence" value="ECO:0007669"/>
    <property type="project" value="UniProtKB-SubCell"/>
</dbReference>
<proteinExistence type="inferred from homology"/>
<dbReference type="EMBL" id="JAACJK010000169">
    <property type="protein sequence ID" value="KAF5320562.1"/>
    <property type="molecule type" value="Genomic_DNA"/>
</dbReference>
<feature type="compositionally biased region" description="Basic and acidic residues" evidence="8">
    <location>
        <begin position="609"/>
        <end position="621"/>
    </location>
</feature>
<dbReference type="Pfam" id="PF14474">
    <property type="entry name" value="RTC4"/>
    <property type="match status" value="1"/>
</dbReference>
<evidence type="ECO:0000256" key="5">
    <source>
        <dbReference type="ARBA" id="ARBA00015162"/>
    </source>
</evidence>
<dbReference type="Proteomes" id="UP000541558">
    <property type="component" value="Unassembled WGS sequence"/>
</dbReference>
<dbReference type="PANTHER" id="PTHR41391">
    <property type="entry name" value="RESTRICTION OF TELOMERE CAPPING PROTEIN 4"/>
    <property type="match status" value="1"/>
</dbReference>
<dbReference type="AlphaFoldDB" id="A0A8H5F1Y3"/>
<comment type="subcellular location">
    <subcellularLocation>
        <location evidence="3">Cytoplasm</location>
    </subcellularLocation>
    <subcellularLocation>
        <location evidence="2">Nucleus</location>
    </subcellularLocation>
</comment>
<evidence type="ECO:0000313" key="10">
    <source>
        <dbReference type="EMBL" id="KAF5320562.1"/>
    </source>
</evidence>
<keyword evidence="6" id="KW-0963">Cytoplasm</keyword>
<comment type="similarity">
    <text evidence="4">Belongs to the RTC4 family.</text>
</comment>
<dbReference type="SMART" id="SM01312">
    <property type="entry name" value="RTC4"/>
    <property type="match status" value="1"/>
</dbReference>
<dbReference type="InterPro" id="IPR039024">
    <property type="entry name" value="RTC4"/>
</dbReference>
<dbReference type="GO" id="GO:0005634">
    <property type="term" value="C:nucleus"/>
    <property type="evidence" value="ECO:0007669"/>
    <property type="project" value="UniProtKB-SubCell"/>
</dbReference>
<feature type="compositionally biased region" description="Polar residues" evidence="8">
    <location>
        <begin position="225"/>
        <end position="240"/>
    </location>
</feature>
<evidence type="ECO:0000256" key="6">
    <source>
        <dbReference type="ARBA" id="ARBA00022490"/>
    </source>
</evidence>
<reference evidence="10 11" key="1">
    <citation type="journal article" date="2020" name="ISME J.">
        <title>Uncovering the hidden diversity of litter-decomposition mechanisms in mushroom-forming fungi.</title>
        <authorList>
            <person name="Floudas D."/>
            <person name="Bentzer J."/>
            <person name="Ahren D."/>
            <person name="Johansson T."/>
            <person name="Persson P."/>
            <person name="Tunlid A."/>
        </authorList>
    </citation>
    <scope>NUCLEOTIDE SEQUENCE [LARGE SCALE GENOMIC DNA]</scope>
    <source>
        <strain evidence="10 11">CBS 175.51</strain>
    </source>
</reference>
<feature type="region of interest" description="Disordered" evidence="8">
    <location>
        <begin position="589"/>
        <end position="622"/>
    </location>
</feature>
<sequence length="927" mass="102293">MHRSPATSRDQHSISQHLSQHDIICTALAQLFDSYTVIPYIAFHSFCTYVDDAGRKEFNEKYMNVNALLDLPITPHADGRRFDLRPEEPLVLPPFNMMEALAMAGPASKPRNWSPLKQAMPAVPSSPSPFTSTAAAIPNQETPSAVEGAGSDIPAGAVSAEVSNAFPSKCSGPMCSAVSDPGKRLKRASQCTYTWCKRCCVQHQNETGASCKLGDHRNAAEKLKQGSTSTSTPANRTAETSGAVAPLSLYHGPKPLKPAHYEARKRAFAETEQTIHRVAEERKELERIDGICVEIRYYSKDSANEPIILTATFATYPSCRLSFLCDDEKSILGITSDTTIRAMFYPATGSWKLHKVSIPYVFADAQQRGSGPPVLLIRDHDAPRTLSITAAEQELALNYRKRAPNRKLPIEIPDSDSSENEQTGNKRTVEDAFGTVPPPLERPQKQQRKLENHAVPRTTQSAPSKATATRKVALPDGIPDVRRLERERASAHGEWPLKYFIPMERGLQRIADPHTSNLIGRLPQKFRQVFDLEFKKTAYHKHMNTFKYAPSALRDHFRSAGYSDRATWKIFRDVVSDLYKDDPYVLRRLNAGGSGKGGSGKGGSGKGGSGKECDDTEDRTAEPTQAAIEGAEKWIASQTPSTNPISSLKFQDISVDADPATEPTGSVCGFCSEVLPGQPSDSLKAMHHQVTSGSAPALLEARYCQQHQAESLRERQVDHLRWPATVDFSGLGDRVEAFEDVLYEIWLDPSPSQFYTAFLERVKVLGTYNKAASMKGDKDHIGAGYYGEKGLTIISNVLQLLFDESAYCHKETTGMSYIDFLWTILIPETLTCLVQDDLGDATPEDVVKVIQLSGPYGQYLHPEDESDDGVEYQRRLAERSVSQDNLRDGIQVEREQEDFAPLALSGSACPYTSITDSNGNEVLVIDD</sequence>
<feature type="compositionally biased region" description="Polar residues" evidence="8">
    <location>
        <begin position="457"/>
        <end position="467"/>
    </location>
</feature>
<feature type="region of interest" description="Disordered" evidence="8">
    <location>
        <begin position="222"/>
        <end position="244"/>
    </location>
</feature>
<keyword evidence="7" id="KW-0539">Nucleus</keyword>
<dbReference type="PANTHER" id="PTHR41391:SF1">
    <property type="entry name" value="RESTRICTION OF TELOMERE CAPPING PROTEIN 4"/>
    <property type="match status" value="1"/>
</dbReference>
<dbReference type="OrthoDB" id="128308at2759"/>
<comment type="function">
    <text evidence="1">May be involved in a process influencing telomere capping.</text>
</comment>
<feature type="domain" description="Restriction of telomere capping protein 4 C-terminal" evidence="9">
    <location>
        <begin position="745"/>
        <end position="863"/>
    </location>
</feature>
<feature type="compositionally biased region" description="Basic and acidic residues" evidence="8">
    <location>
        <begin position="442"/>
        <end position="454"/>
    </location>
</feature>
<protein>
    <recommendedName>
        <fullName evidence="5">Restriction of telomere capping protein 4</fullName>
    </recommendedName>
</protein>
<gene>
    <name evidence="10" type="ORF">D9611_010673</name>
</gene>
<evidence type="ECO:0000256" key="1">
    <source>
        <dbReference type="ARBA" id="ARBA00002738"/>
    </source>
</evidence>
<organism evidence="10 11">
    <name type="scientific">Ephemerocybe angulata</name>
    <dbReference type="NCBI Taxonomy" id="980116"/>
    <lineage>
        <taxon>Eukaryota</taxon>
        <taxon>Fungi</taxon>
        <taxon>Dikarya</taxon>
        <taxon>Basidiomycota</taxon>
        <taxon>Agaricomycotina</taxon>
        <taxon>Agaricomycetes</taxon>
        <taxon>Agaricomycetidae</taxon>
        <taxon>Agaricales</taxon>
        <taxon>Agaricineae</taxon>
        <taxon>Psathyrellaceae</taxon>
        <taxon>Ephemerocybe</taxon>
    </lineage>
</organism>